<reference evidence="9" key="2">
    <citation type="submission" date="2021-04" db="EMBL/GenBank/DDBJ databases">
        <authorList>
            <person name="Gilroy R."/>
        </authorList>
    </citation>
    <scope>NUCLEOTIDE SEQUENCE</scope>
    <source>
        <strain evidence="9">5032</strain>
    </source>
</reference>
<accession>A0A9D2HL02</accession>
<protein>
    <submittedName>
        <fullName evidence="9">SH3 domain-containing protein</fullName>
    </submittedName>
</protein>
<dbReference type="GO" id="GO:0008234">
    <property type="term" value="F:cysteine-type peptidase activity"/>
    <property type="evidence" value="ECO:0007669"/>
    <property type="project" value="UniProtKB-KW"/>
</dbReference>
<dbReference type="Gene3D" id="3.90.1720.10">
    <property type="entry name" value="endopeptidase domain like (from Nostoc punctiforme)"/>
    <property type="match status" value="1"/>
</dbReference>
<dbReference type="Pfam" id="PF12912">
    <property type="entry name" value="N_NLPC_P60"/>
    <property type="match status" value="1"/>
</dbReference>
<gene>
    <name evidence="9" type="ORF">H9784_03730</name>
</gene>
<feature type="domain" description="NlpC/P60" evidence="6">
    <location>
        <begin position="316"/>
        <end position="396"/>
    </location>
</feature>
<dbReference type="PIRSF" id="PIRSF019015">
    <property type="entry name" value="P60_peptidase_YkfC"/>
    <property type="match status" value="1"/>
</dbReference>
<dbReference type="SUPFAM" id="SSF54001">
    <property type="entry name" value="Cysteine proteinases"/>
    <property type="match status" value="1"/>
</dbReference>
<dbReference type="InterPro" id="IPR027017">
    <property type="entry name" value="P60_peptidase_YkfC"/>
</dbReference>
<proteinExistence type="inferred from homology"/>
<dbReference type="Proteomes" id="UP000823821">
    <property type="component" value="Unassembled WGS sequence"/>
</dbReference>
<dbReference type="EMBL" id="DWZD01000024">
    <property type="protein sequence ID" value="HJA78671.1"/>
    <property type="molecule type" value="Genomic_DNA"/>
</dbReference>
<keyword evidence="3" id="KW-0378">Hydrolase</keyword>
<name>A0A9D2HL02_9BACT</name>
<evidence type="ECO:0000259" key="6">
    <source>
        <dbReference type="Pfam" id="PF00877"/>
    </source>
</evidence>
<dbReference type="InterPro" id="IPR000064">
    <property type="entry name" value="NLP_P60_dom"/>
</dbReference>
<evidence type="ECO:0000256" key="1">
    <source>
        <dbReference type="ARBA" id="ARBA00007074"/>
    </source>
</evidence>
<feature type="domain" description="SH3b1" evidence="8">
    <location>
        <begin position="162"/>
        <end position="213"/>
    </location>
</feature>
<evidence type="ECO:0000313" key="10">
    <source>
        <dbReference type="Proteomes" id="UP000823821"/>
    </source>
</evidence>
<comment type="similarity">
    <text evidence="1">Belongs to the peptidase C40 family.</text>
</comment>
<dbReference type="Pfam" id="PF12913">
    <property type="entry name" value="SH3_6"/>
    <property type="match status" value="1"/>
</dbReference>
<organism evidence="9 10">
    <name type="scientific">Candidatus Desulfovibrio intestinavium</name>
    <dbReference type="NCBI Taxonomy" id="2838534"/>
    <lineage>
        <taxon>Bacteria</taxon>
        <taxon>Pseudomonadati</taxon>
        <taxon>Thermodesulfobacteriota</taxon>
        <taxon>Desulfovibrionia</taxon>
        <taxon>Desulfovibrionales</taxon>
        <taxon>Desulfovibrionaceae</taxon>
        <taxon>Desulfovibrio</taxon>
    </lineage>
</organism>
<dbReference type="Pfam" id="PF00877">
    <property type="entry name" value="NLPC_P60"/>
    <property type="match status" value="1"/>
</dbReference>
<evidence type="ECO:0000256" key="3">
    <source>
        <dbReference type="ARBA" id="ARBA00022801"/>
    </source>
</evidence>
<evidence type="ECO:0000313" key="9">
    <source>
        <dbReference type="EMBL" id="HJA78671.1"/>
    </source>
</evidence>
<keyword evidence="4" id="KW-0788">Thiol protease</keyword>
<dbReference type="InterPro" id="IPR038765">
    <property type="entry name" value="Papain-like_cys_pep_sf"/>
</dbReference>
<reference evidence="9" key="1">
    <citation type="journal article" date="2021" name="PeerJ">
        <title>Extensive microbial diversity within the chicken gut microbiome revealed by metagenomics and culture.</title>
        <authorList>
            <person name="Gilroy R."/>
            <person name="Ravi A."/>
            <person name="Getino M."/>
            <person name="Pursley I."/>
            <person name="Horton D.L."/>
            <person name="Alikhan N.F."/>
            <person name="Baker D."/>
            <person name="Gharbi K."/>
            <person name="Hall N."/>
            <person name="Watson M."/>
            <person name="Adriaenssens E.M."/>
            <person name="Foster-Nyarko E."/>
            <person name="Jarju S."/>
            <person name="Secka A."/>
            <person name="Antonio M."/>
            <person name="Oren A."/>
            <person name="Chaudhuri R.R."/>
            <person name="La Ragione R."/>
            <person name="Hildebrand F."/>
            <person name="Pallen M.J."/>
        </authorList>
    </citation>
    <scope>NUCLEOTIDE SEQUENCE</scope>
    <source>
        <strain evidence="9">5032</strain>
    </source>
</reference>
<sequence>MMRFFRFSPRTLRPLLCAVLLLLLAQLTGCGGKSVPTREGESPQWMGTINDIRNIPQDLMPFARQAGNDKALLSAEEQAEQDARFNRIFFGAWQMKKATVSRRNASAIFRKARGYKHDDVRWTQAEWDGIARNARMQTYPNTRARAITVRNTDLREMPTHTPRFSEPTPDQRANPFDYFQYSLLPVGTPLFITHTSRDGQWHFIECPVAAGWVDASDVALVDETFIRAYQNGSYAAIVRDKVMLPGSQCGQVNIGTVLPMAPTPAGQPGMVNLLVPVKQGNRAALVTSTVSIADAVRKPLPLTPAAVAQIGNVMMGQRYGWGGMFGDRDCSALTRELFTPFGIWLGRNSTGQGRSGFVQPLEGLSPKEKEKLILQQGVPFLSLLWMRGHIMLYVGEWKGRPAIFHNVWGVRVINGDDDNDRFVIGRAVVTSITPGAELRNLYRTTTFADRLRSLTTLPPGKR</sequence>
<feature type="domain" description="NLPC/P60 N-terminal" evidence="7">
    <location>
        <begin position="20"/>
        <end position="139"/>
    </location>
</feature>
<dbReference type="GO" id="GO:0006508">
    <property type="term" value="P:proteolysis"/>
    <property type="evidence" value="ECO:0007669"/>
    <property type="project" value="UniProtKB-KW"/>
</dbReference>
<evidence type="ECO:0000259" key="7">
    <source>
        <dbReference type="Pfam" id="PF12912"/>
    </source>
</evidence>
<comment type="caution">
    <text evidence="9">The sequence shown here is derived from an EMBL/GenBank/DDBJ whole genome shotgun (WGS) entry which is preliminary data.</text>
</comment>
<keyword evidence="5" id="KW-0732">Signal</keyword>
<evidence type="ECO:0000256" key="4">
    <source>
        <dbReference type="ARBA" id="ARBA00022807"/>
    </source>
</evidence>
<evidence type="ECO:0000256" key="2">
    <source>
        <dbReference type="ARBA" id="ARBA00022670"/>
    </source>
</evidence>
<keyword evidence="2" id="KW-0645">Protease</keyword>
<evidence type="ECO:0000256" key="5">
    <source>
        <dbReference type="SAM" id="SignalP"/>
    </source>
</evidence>
<dbReference type="InterPro" id="IPR039439">
    <property type="entry name" value="SH3b1_dom"/>
</dbReference>
<evidence type="ECO:0000259" key="8">
    <source>
        <dbReference type="Pfam" id="PF12913"/>
    </source>
</evidence>
<feature type="signal peptide" evidence="5">
    <location>
        <begin position="1"/>
        <end position="30"/>
    </location>
</feature>
<dbReference type="InterPro" id="IPR025606">
    <property type="entry name" value="NLPC/P60_N_dom"/>
</dbReference>
<feature type="chain" id="PRO_5039432822" evidence="5">
    <location>
        <begin position="31"/>
        <end position="462"/>
    </location>
</feature>
<dbReference type="AlphaFoldDB" id="A0A9D2HL02"/>